<dbReference type="InterPro" id="IPR050109">
    <property type="entry name" value="HTH-type_TetR-like_transc_reg"/>
</dbReference>
<dbReference type="Pfam" id="PF13977">
    <property type="entry name" value="TetR_C_6"/>
    <property type="match status" value="1"/>
</dbReference>
<evidence type="ECO:0000313" key="8">
    <source>
        <dbReference type="Proteomes" id="UP000242972"/>
    </source>
</evidence>
<dbReference type="InterPro" id="IPR009057">
    <property type="entry name" value="Homeodomain-like_sf"/>
</dbReference>
<keyword evidence="1" id="KW-0678">Repressor</keyword>
<dbReference type="InterPro" id="IPR036271">
    <property type="entry name" value="Tet_transcr_reg_TetR-rel_C_sf"/>
</dbReference>
<dbReference type="SUPFAM" id="SSF46689">
    <property type="entry name" value="Homeodomain-like"/>
    <property type="match status" value="1"/>
</dbReference>
<dbReference type="EMBL" id="PXYW01000012">
    <property type="protein sequence ID" value="PSR34095.1"/>
    <property type="molecule type" value="Genomic_DNA"/>
</dbReference>
<reference evidence="7 8" key="1">
    <citation type="journal article" date="2014" name="BMC Genomics">
        <title>Comparison of environmental and isolate Sulfobacillus genomes reveals diverse carbon, sulfur, nitrogen, and hydrogen metabolisms.</title>
        <authorList>
            <person name="Justice N.B."/>
            <person name="Norman A."/>
            <person name="Brown C.T."/>
            <person name="Singh A."/>
            <person name="Thomas B.C."/>
            <person name="Banfield J.F."/>
        </authorList>
    </citation>
    <scope>NUCLEOTIDE SEQUENCE [LARGE SCALE GENOMIC DNA]</scope>
    <source>
        <strain evidence="7">AMDSBA4</strain>
    </source>
</reference>
<accession>A0A2T2XHV0</accession>
<dbReference type="GO" id="GO:0000976">
    <property type="term" value="F:transcription cis-regulatory region binding"/>
    <property type="evidence" value="ECO:0007669"/>
    <property type="project" value="TreeGrafter"/>
</dbReference>
<dbReference type="GO" id="GO:0003700">
    <property type="term" value="F:DNA-binding transcription factor activity"/>
    <property type="evidence" value="ECO:0007669"/>
    <property type="project" value="TreeGrafter"/>
</dbReference>
<dbReference type="Proteomes" id="UP000242972">
    <property type="component" value="Unassembled WGS sequence"/>
</dbReference>
<feature type="domain" description="HTH tetR-type" evidence="6">
    <location>
        <begin position="6"/>
        <end position="66"/>
    </location>
</feature>
<dbReference type="Pfam" id="PF00440">
    <property type="entry name" value="TetR_N"/>
    <property type="match status" value="1"/>
</dbReference>
<name>A0A2T2XHV0_9FIRM</name>
<comment type="caution">
    <text evidence="7">The sequence shown here is derived from an EMBL/GenBank/DDBJ whole genome shotgun (WGS) entry which is preliminary data.</text>
</comment>
<proteinExistence type="predicted"/>
<feature type="DNA-binding region" description="H-T-H motif" evidence="5">
    <location>
        <begin position="29"/>
        <end position="48"/>
    </location>
</feature>
<dbReference type="InterPro" id="IPR001647">
    <property type="entry name" value="HTH_TetR"/>
</dbReference>
<dbReference type="PROSITE" id="PS50977">
    <property type="entry name" value="HTH_TETR_2"/>
    <property type="match status" value="1"/>
</dbReference>
<evidence type="ECO:0000259" key="6">
    <source>
        <dbReference type="PROSITE" id="PS50977"/>
    </source>
</evidence>
<dbReference type="SUPFAM" id="SSF48498">
    <property type="entry name" value="Tetracyclin repressor-like, C-terminal domain"/>
    <property type="match status" value="1"/>
</dbReference>
<evidence type="ECO:0000256" key="4">
    <source>
        <dbReference type="ARBA" id="ARBA00023163"/>
    </source>
</evidence>
<dbReference type="Gene3D" id="1.10.357.10">
    <property type="entry name" value="Tetracycline Repressor, domain 2"/>
    <property type="match status" value="1"/>
</dbReference>
<evidence type="ECO:0000256" key="2">
    <source>
        <dbReference type="ARBA" id="ARBA00023015"/>
    </source>
</evidence>
<evidence type="ECO:0000256" key="3">
    <source>
        <dbReference type="ARBA" id="ARBA00023125"/>
    </source>
</evidence>
<protein>
    <recommendedName>
        <fullName evidence="6">HTH tetR-type domain-containing protein</fullName>
    </recommendedName>
</protein>
<keyword evidence="2" id="KW-0805">Transcription regulation</keyword>
<organism evidence="7 8">
    <name type="scientific">Sulfobacillus benefaciens</name>
    <dbReference type="NCBI Taxonomy" id="453960"/>
    <lineage>
        <taxon>Bacteria</taxon>
        <taxon>Bacillati</taxon>
        <taxon>Bacillota</taxon>
        <taxon>Clostridia</taxon>
        <taxon>Eubacteriales</taxon>
        <taxon>Clostridiales Family XVII. Incertae Sedis</taxon>
        <taxon>Sulfobacillus</taxon>
    </lineage>
</organism>
<dbReference type="PANTHER" id="PTHR30055">
    <property type="entry name" value="HTH-TYPE TRANSCRIPTIONAL REGULATOR RUTR"/>
    <property type="match status" value="1"/>
</dbReference>
<evidence type="ECO:0000256" key="1">
    <source>
        <dbReference type="ARBA" id="ARBA00022491"/>
    </source>
</evidence>
<dbReference type="InterPro" id="IPR039538">
    <property type="entry name" value="BetI_C"/>
</dbReference>
<evidence type="ECO:0000256" key="5">
    <source>
        <dbReference type="PROSITE-ProRule" id="PRU00335"/>
    </source>
</evidence>
<sequence>MTPRGQLTRSQIIQAAYHLSVSKGLSALHTRAVAEKAQINIATLHYYFPTKHDLQIELLKWVLTRFATPAGDKPCTLAEELSEPVSWADTDPAMIALWHDFWNLSRTDAEMKKILHDHLAGWRSHLADLLQQSHSSVDATLLLALALGLPIVAATMPESWTPETLQAAVEKWIVNTSPQSGETREEPRP</sequence>
<evidence type="ECO:0000313" key="7">
    <source>
        <dbReference type="EMBL" id="PSR34095.1"/>
    </source>
</evidence>
<keyword evidence="4" id="KW-0804">Transcription</keyword>
<keyword evidence="3 5" id="KW-0238">DNA-binding</keyword>
<dbReference type="PANTHER" id="PTHR30055:SF234">
    <property type="entry name" value="HTH-TYPE TRANSCRIPTIONAL REGULATOR BETI"/>
    <property type="match status" value="1"/>
</dbReference>
<dbReference type="AlphaFoldDB" id="A0A2T2XHV0"/>
<gene>
    <name evidence="7" type="ORF">C7B46_06755</name>
</gene>